<proteinExistence type="inferred from homology"/>
<feature type="region of interest" description="Disordered" evidence="4">
    <location>
        <begin position="203"/>
        <end position="222"/>
    </location>
</feature>
<evidence type="ECO:0000256" key="5">
    <source>
        <dbReference type="SAM" id="Phobius"/>
    </source>
</evidence>
<dbReference type="Pfam" id="PF07686">
    <property type="entry name" value="V-set"/>
    <property type="match status" value="1"/>
</dbReference>
<organism evidence="8 9">
    <name type="scientific">Eublepharis macularius</name>
    <name type="common">Leopard gecko</name>
    <name type="synonym">Cyrtodactylus macularius</name>
    <dbReference type="NCBI Taxonomy" id="481883"/>
    <lineage>
        <taxon>Eukaryota</taxon>
        <taxon>Metazoa</taxon>
        <taxon>Chordata</taxon>
        <taxon>Craniata</taxon>
        <taxon>Vertebrata</taxon>
        <taxon>Euteleostomi</taxon>
        <taxon>Lepidosauria</taxon>
        <taxon>Squamata</taxon>
        <taxon>Bifurcata</taxon>
        <taxon>Gekkota</taxon>
        <taxon>Eublepharidae</taxon>
        <taxon>Eublepharinae</taxon>
        <taxon>Eublepharis</taxon>
    </lineage>
</organism>
<dbReference type="PANTHER" id="PTHR44427">
    <property type="entry name" value="CARCINOEMBRYONIC ANTIGEN-RELATED CELL ADHESION MOLECULE 19"/>
    <property type="match status" value="1"/>
</dbReference>
<feature type="compositionally biased region" description="Basic and acidic residues" evidence="4">
    <location>
        <begin position="205"/>
        <end position="222"/>
    </location>
</feature>
<evidence type="ECO:0000313" key="9">
    <source>
        <dbReference type="RefSeq" id="XP_054854787.1"/>
    </source>
</evidence>
<feature type="domain" description="Immunoglobulin V-set" evidence="7">
    <location>
        <begin position="44"/>
        <end position="138"/>
    </location>
</feature>
<dbReference type="InterPro" id="IPR036179">
    <property type="entry name" value="Ig-like_dom_sf"/>
</dbReference>
<dbReference type="Gene3D" id="2.60.40.10">
    <property type="entry name" value="Immunoglobulins"/>
    <property type="match status" value="1"/>
</dbReference>
<name>A0AA97KF63_EUBMA</name>
<dbReference type="RefSeq" id="XP_054854787.1">
    <property type="nucleotide sequence ID" value="XM_054998812.1"/>
</dbReference>
<evidence type="ECO:0000256" key="3">
    <source>
        <dbReference type="ARBA" id="ARBA00038222"/>
    </source>
</evidence>
<dbReference type="Proteomes" id="UP001190640">
    <property type="component" value="Chromosome 15"/>
</dbReference>
<evidence type="ECO:0000256" key="1">
    <source>
        <dbReference type="ARBA" id="ARBA00022729"/>
    </source>
</evidence>
<dbReference type="SUPFAM" id="SSF48726">
    <property type="entry name" value="Immunoglobulin"/>
    <property type="match status" value="1"/>
</dbReference>
<keyword evidence="1 6" id="KW-0732">Signal</keyword>
<comment type="similarity">
    <text evidence="3">Belongs to the immunoglobulin superfamily. CEA family.</text>
</comment>
<reference evidence="9" key="1">
    <citation type="submission" date="2025-08" db="UniProtKB">
        <authorList>
            <consortium name="RefSeq"/>
        </authorList>
    </citation>
    <scope>IDENTIFICATION</scope>
    <source>
        <tissue evidence="9">Blood</tissue>
    </source>
</reference>
<feature type="transmembrane region" description="Helical" evidence="5">
    <location>
        <begin position="165"/>
        <end position="188"/>
    </location>
</feature>
<evidence type="ECO:0000256" key="4">
    <source>
        <dbReference type="SAM" id="MobiDB-lite"/>
    </source>
</evidence>
<keyword evidence="5" id="KW-0812">Transmembrane</keyword>
<evidence type="ECO:0000256" key="6">
    <source>
        <dbReference type="SAM" id="SignalP"/>
    </source>
</evidence>
<evidence type="ECO:0000313" key="8">
    <source>
        <dbReference type="Proteomes" id="UP001190640"/>
    </source>
</evidence>
<gene>
    <name evidence="9" type="primary">LOC129342864</name>
</gene>
<dbReference type="GeneID" id="129342864"/>
<keyword evidence="2" id="KW-0325">Glycoprotein</keyword>
<dbReference type="AlphaFoldDB" id="A0AA97KF63"/>
<dbReference type="PANTHER" id="PTHR44427:SF21">
    <property type="entry name" value="CEA CELL ADHESION MOLECULE 19"/>
    <property type="match status" value="1"/>
</dbReference>
<feature type="chain" id="PRO_5041709187" evidence="6">
    <location>
        <begin position="31"/>
        <end position="283"/>
    </location>
</feature>
<dbReference type="InterPro" id="IPR050831">
    <property type="entry name" value="CEA_cell_adhesion"/>
</dbReference>
<evidence type="ECO:0000259" key="7">
    <source>
        <dbReference type="Pfam" id="PF07686"/>
    </source>
</evidence>
<keyword evidence="5" id="KW-0472">Membrane</keyword>
<dbReference type="InterPro" id="IPR013106">
    <property type="entry name" value="Ig_V-set"/>
</dbReference>
<feature type="signal peptide" evidence="6">
    <location>
        <begin position="1"/>
        <end position="30"/>
    </location>
</feature>
<dbReference type="InterPro" id="IPR013783">
    <property type="entry name" value="Ig-like_fold"/>
</dbReference>
<protein>
    <submittedName>
        <fullName evidence="9">Carcinoembryonic antigen-related cell adhesion molecule 19-like</fullName>
    </submittedName>
</protein>
<evidence type="ECO:0000256" key="2">
    <source>
        <dbReference type="ARBA" id="ARBA00023180"/>
    </source>
</evidence>
<keyword evidence="8" id="KW-1185">Reference proteome</keyword>
<sequence>MKRFRNRNIFYTGFLLSVFLLCFPLPPTQATESLPIVTIPENPAQGQDVTLSVENVTGSIRQFDWYRGLVTDGGSRIFTYFTGENKRPQRNGVRSTNREFGYPNGSLLIKGVQQNDSGPYSVIVLIRPKGTYKGTTVLQLAASATDAPPTTPPVTTLPAKVPSTLGWIVAGVLVGILLAGALGAILVYRFVLQKAEPGTGVAMKLDPRGKKNPASRRDDKEPIYEVMDLPMESPQMAGKPPPPIPSPLPPLAGTCPVLDSNYMCDAAYEIPRNYMNLSYHSSA</sequence>
<keyword evidence="5" id="KW-1133">Transmembrane helix</keyword>
<dbReference type="KEGG" id="emc:129342864"/>
<accession>A0AA97KF63</accession>